<feature type="region of interest" description="Disordered" evidence="1">
    <location>
        <begin position="48"/>
        <end position="86"/>
    </location>
</feature>
<name>A0A5B0NVK5_PUCGR</name>
<dbReference type="EMBL" id="VDEP01000381">
    <property type="protein sequence ID" value="KAA1091878.1"/>
    <property type="molecule type" value="Genomic_DNA"/>
</dbReference>
<evidence type="ECO:0000313" key="2">
    <source>
        <dbReference type="EMBL" id="KAA1091878.1"/>
    </source>
</evidence>
<sequence>MVRASFRRYSRYLKSRVGTGVGDNPAKPLMVVQEEVERRRTKFRFTEPSRTYRKSQAAGGASGSVALARRFPKGTPRRGDLGQRSTNSGAEFGLFWWERHKI</sequence>
<evidence type="ECO:0000256" key="1">
    <source>
        <dbReference type="SAM" id="MobiDB-lite"/>
    </source>
</evidence>
<evidence type="ECO:0000313" key="3">
    <source>
        <dbReference type="Proteomes" id="UP000325313"/>
    </source>
</evidence>
<dbReference type="AlphaFoldDB" id="A0A5B0NVK5"/>
<organism evidence="2 3">
    <name type="scientific">Puccinia graminis f. sp. tritici</name>
    <dbReference type="NCBI Taxonomy" id="56615"/>
    <lineage>
        <taxon>Eukaryota</taxon>
        <taxon>Fungi</taxon>
        <taxon>Dikarya</taxon>
        <taxon>Basidiomycota</taxon>
        <taxon>Pucciniomycotina</taxon>
        <taxon>Pucciniomycetes</taxon>
        <taxon>Pucciniales</taxon>
        <taxon>Pucciniaceae</taxon>
        <taxon>Puccinia</taxon>
    </lineage>
</organism>
<dbReference type="Proteomes" id="UP000325313">
    <property type="component" value="Unassembled WGS sequence"/>
</dbReference>
<reference evidence="2 3" key="1">
    <citation type="submission" date="2019-05" db="EMBL/GenBank/DDBJ databases">
        <title>Emergence of the Ug99 lineage of the wheat stem rust pathogen through somatic hybridization.</title>
        <authorList>
            <person name="Li F."/>
            <person name="Upadhyaya N.M."/>
            <person name="Sperschneider J."/>
            <person name="Matny O."/>
            <person name="Nguyen-Phuc H."/>
            <person name="Mago R."/>
            <person name="Raley C."/>
            <person name="Miller M.E."/>
            <person name="Silverstein K.A.T."/>
            <person name="Henningsen E."/>
            <person name="Hirsch C.D."/>
            <person name="Visser B."/>
            <person name="Pretorius Z.A."/>
            <person name="Steffenson B.J."/>
            <person name="Schwessinger B."/>
            <person name="Dodds P.N."/>
            <person name="Figueroa M."/>
        </authorList>
    </citation>
    <scope>NUCLEOTIDE SEQUENCE [LARGE SCALE GENOMIC DNA]</scope>
    <source>
        <strain evidence="2 3">Ug99</strain>
    </source>
</reference>
<feature type="compositionally biased region" description="Low complexity" evidence="1">
    <location>
        <begin position="55"/>
        <end position="68"/>
    </location>
</feature>
<protein>
    <submittedName>
        <fullName evidence="2">Uncharacterized protein</fullName>
    </submittedName>
</protein>
<comment type="caution">
    <text evidence="2">The sequence shown here is derived from an EMBL/GenBank/DDBJ whole genome shotgun (WGS) entry which is preliminary data.</text>
</comment>
<accession>A0A5B0NVK5</accession>
<proteinExistence type="predicted"/>
<gene>
    <name evidence="2" type="ORF">PGTUg99_014396</name>
</gene>